<name>A0A562VNF1_9BACT</name>
<dbReference type="EMBL" id="VLLN01000010">
    <property type="protein sequence ID" value="TWJ19274.1"/>
    <property type="molecule type" value="Genomic_DNA"/>
</dbReference>
<organism evidence="5 6">
    <name type="scientific">Geobacter argillaceus</name>
    <dbReference type="NCBI Taxonomy" id="345631"/>
    <lineage>
        <taxon>Bacteria</taxon>
        <taxon>Pseudomonadati</taxon>
        <taxon>Thermodesulfobacteriota</taxon>
        <taxon>Desulfuromonadia</taxon>
        <taxon>Geobacterales</taxon>
        <taxon>Geobacteraceae</taxon>
        <taxon>Geobacter</taxon>
    </lineage>
</organism>
<gene>
    <name evidence="5" type="ORF">JN12_01965</name>
</gene>
<protein>
    <submittedName>
        <fullName evidence="5">Periplasmic chaperone for outer membrane proteins Skp</fullName>
    </submittedName>
</protein>
<keyword evidence="3" id="KW-0175">Coiled coil</keyword>
<feature type="chain" id="PRO_5022010966" evidence="4">
    <location>
        <begin position="22"/>
        <end position="176"/>
    </location>
</feature>
<dbReference type="SMART" id="SM00935">
    <property type="entry name" value="OmpH"/>
    <property type="match status" value="1"/>
</dbReference>
<comment type="similarity">
    <text evidence="1">Belongs to the Skp family.</text>
</comment>
<dbReference type="GO" id="GO:0005829">
    <property type="term" value="C:cytosol"/>
    <property type="evidence" value="ECO:0007669"/>
    <property type="project" value="TreeGrafter"/>
</dbReference>
<evidence type="ECO:0000256" key="4">
    <source>
        <dbReference type="SAM" id="SignalP"/>
    </source>
</evidence>
<dbReference type="GO" id="GO:0051082">
    <property type="term" value="F:unfolded protein binding"/>
    <property type="evidence" value="ECO:0007669"/>
    <property type="project" value="InterPro"/>
</dbReference>
<reference evidence="5 6" key="1">
    <citation type="submission" date="2019-07" db="EMBL/GenBank/DDBJ databases">
        <title>Genomic Encyclopedia of Archaeal and Bacterial Type Strains, Phase II (KMG-II): from individual species to whole genera.</title>
        <authorList>
            <person name="Goeker M."/>
        </authorList>
    </citation>
    <scope>NUCLEOTIDE SEQUENCE [LARGE SCALE GENOMIC DNA]</scope>
    <source>
        <strain evidence="5 6">ATCC BAA-1139</strain>
    </source>
</reference>
<accession>A0A562VNF1</accession>
<dbReference type="OrthoDB" id="5432254at2"/>
<dbReference type="SUPFAM" id="SSF111384">
    <property type="entry name" value="OmpH-like"/>
    <property type="match status" value="1"/>
</dbReference>
<evidence type="ECO:0000256" key="3">
    <source>
        <dbReference type="SAM" id="Coils"/>
    </source>
</evidence>
<comment type="caution">
    <text evidence="5">The sequence shown here is derived from an EMBL/GenBank/DDBJ whole genome shotgun (WGS) entry which is preliminary data.</text>
</comment>
<dbReference type="Gene3D" id="3.30.910.20">
    <property type="entry name" value="Skp domain"/>
    <property type="match status" value="1"/>
</dbReference>
<evidence type="ECO:0000313" key="6">
    <source>
        <dbReference type="Proteomes" id="UP000319449"/>
    </source>
</evidence>
<dbReference type="Proteomes" id="UP000319449">
    <property type="component" value="Unassembled WGS sequence"/>
</dbReference>
<evidence type="ECO:0000313" key="5">
    <source>
        <dbReference type="EMBL" id="TWJ19274.1"/>
    </source>
</evidence>
<dbReference type="RefSeq" id="WP_145021918.1">
    <property type="nucleotide sequence ID" value="NZ_VLLN01000010.1"/>
</dbReference>
<dbReference type="AlphaFoldDB" id="A0A562VNF1"/>
<dbReference type="InterPro" id="IPR005632">
    <property type="entry name" value="Chaperone_Skp"/>
</dbReference>
<dbReference type="PANTHER" id="PTHR35089:SF1">
    <property type="entry name" value="CHAPERONE PROTEIN SKP"/>
    <property type="match status" value="1"/>
</dbReference>
<keyword evidence="6" id="KW-1185">Reference proteome</keyword>
<keyword evidence="2 4" id="KW-0732">Signal</keyword>
<sequence length="176" mass="20221">MKRIVVFVFAALLVAAAPAMAEVKLGSVDIQKILLTSEAGKEAKDQLSQRAARYEQEKNGKEEELKKLKGELEKQSVLLSESARGAKEKDYQQRLKEFQRFLKDAQDDLQTKNDELTNRLVEEIVKVVQEYGRKNGFTYVYVKNEGMIYIDEKSDLTEDILRQFNALKKMGDQIKK</sequence>
<dbReference type="InterPro" id="IPR024930">
    <property type="entry name" value="Skp_dom_sf"/>
</dbReference>
<evidence type="ECO:0000256" key="1">
    <source>
        <dbReference type="ARBA" id="ARBA00009091"/>
    </source>
</evidence>
<dbReference type="PANTHER" id="PTHR35089">
    <property type="entry name" value="CHAPERONE PROTEIN SKP"/>
    <property type="match status" value="1"/>
</dbReference>
<feature type="signal peptide" evidence="4">
    <location>
        <begin position="1"/>
        <end position="21"/>
    </location>
</feature>
<proteinExistence type="inferred from homology"/>
<feature type="coiled-coil region" evidence="3">
    <location>
        <begin position="37"/>
        <end position="119"/>
    </location>
</feature>
<evidence type="ECO:0000256" key="2">
    <source>
        <dbReference type="ARBA" id="ARBA00022729"/>
    </source>
</evidence>
<dbReference type="Pfam" id="PF03938">
    <property type="entry name" value="OmpH"/>
    <property type="match status" value="1"/>
</dbReference>
<dbReference type="GO" id="GO:0050821">
    <property type="term" value="P:protein stabilization"/>
    <property type="evidence" value="ECO:0007669"/>
    <property type="project" value="TreeGrafter"/>
</dbReference>